<proteinExistence type="predicted"/>
<evidence type="ECO:0000313" key="1">
    <source>
        <dbReference type="EMBL" id="JAS60901.1"/>
    </source>
</evidence>
<dbReference type="AlphaFoldDB" id="A0A1B6GER2"/>
<dbReference type="EMBL" id="GECZ01008868">
    <property type="protein sequence ID" value="JAS60901.1"/>
    <property type="molecule type" value="Transcribed_RNA"/>
</dbReference>
<reference evidence="1" key="1">
    <citation type="submission" date="2015-11" db="EMBL/GenBank/DDBJ databases">
        <title>De novo transcriptome assembly of four potential Pierce s Disease insect vectors from Arizona vineyards.</title>
        <authorList>
            <person name="Tassone E.E."/>
        </authorList>
    </citation>
    <scope>NUCLEOTIDE SEQUENCE</scope>
</reference>
<accession>A0A1B6GER2</accession>
<name>A0A1B6GER2_9HEMI</name>
<protein>
    <submittedName>
        <fullName evidence="1">Uncharacterized protein</fullName>
    </submittedName>
</protein>
<organism evidence="1">
    <name type="scientific">Cuerna arida</name>
    <dbReference type="NCBI Taxonomy" id="1464854"/>
    <lineage>
        <taxon>Eukaryota</taxon>
        <taxon>Metazoa</taxon>
        <taxon>Ecdysozoa</taxon>
        <taxon>Arthropoda</taxon>
        <taxon>Hexapoda</taxon>
        <taxon>Insecta</taxon>
        <taxon>Pterygota</taxon>
        <taxon>Neoptera</taxon>
        <taxon>Paraneoptera</taxon>
        <taxon>Hemiptera</taxon>
        <taxon>Auchenorrhyncha</taxon>
        <taxon>Membracoidea</taxon>
        <taxon>Cicadellidae</taxon>
        <taxon>Cicadellinae</taxon>
        <taxon>Proconiini</taxon>
        <taxon>Cuerna</taxon>
    </lineage>
</organism>
<feature type="non-terminal residue" evidence="1">
    <location>
        <position position="103"/>
    </location>
</feature>
<feature type="non-terminal residue" evidence="1">
    <location>
        <position position="1"/>
    </location>
</feature>
<gene>
    <name evidence="1" type="ORF">g.3408</name>
</gene>
<sequence>ISKYIQNNALEENLSSNSIKLLISASPKTPTFYILPKVHKNISNPPGRPIVASMSSPTERISSFVDDHLKEFVTNLPSYVKNSNDFLDLLKNVPQTLLCGTFV</sequence>